<organism evidence="1 2">
    <name type="scientific">Reticulomyxa filosa</name>
    <dbReference type="NCBI Taxonomy" id="46433"/>
    <lineage>
        <taxon>Eukaryota</taxon>
        <taxon>Sar</taxon>
        <taxon>Rhizaria</taxon>
        <taxon>Retaria</taxon>
        <taxon>Foraminifera</taxon>
        <taxon>Monothalamids</taxon>
        <taxon>Reticulomyxidae</taxon>
        <taxon>Reticulomyxa</taxon>
    </lineage>
</organism>
<dbReference type="InterPro" id="IPR036322">
    <property type="entry name" value="WD40_repeat_dom_sf"/>
</dbReference>
<dbReference type="Proteomes" id="UP000023152">
    <property type="component" value="Unassembled WGS sequence"/>
</dbReference>
<reference evidence="1 2" key="1">
    <citation type="journal article" date="2013" name="Curr. Biol.">
        <title>The Genome of the Foraminiferan Reticulomyxa filosa.</title>
        <authorList>
            <person name="Glockner G."/>
            <person name="Hulsmann N."/>
            <person name="Schleicher M."/>
            <person name="Noegel A.A."/>
            <person name="Eichinger L."/>
            <person name="Gallinger C."/>
            <person name="Pawlowski J."/>
            <person name="Sierra R."/>
            <person name="Euteneuer U."/>
            <person name="Pillet L."/>
            <person name="Moustafa A."/>
            <person name="Platzer M."/>
            <person name="Groth M."/>
            <person name="Szafranski K."/>
            <person name="Schliwa M."/>
        </authorList>
    </citation>
    <scope>NUCLEOTIDE SEQUENCE [LARGE SCALE GENOMIC DNA]</scope>
</reference>
<protein>
    <submittedName>
        <fullName evidence="1">Uncharacterized protein</fullName>
    </submittedName>
</protein>
<keyword evidence="2" id="KW-1185">Reference proteome</keyword>
<comment type="caution">
    <text evidence="1">The sequence shown here is derived from an EMBL/GenBank/DDBJ whole genome shotgun (WGS) entry which is preliminary data.</text>
</comment>
<dbReference type="EMBL" id="ASPP01004705">
    <property type="protein sequence ID" value="ETO31786.1"/>
    <property type="molecule type" value="Genomic_DNA"/>
</dbReference>
<proteinExistence type="predicted"/>
<accession>X6P0N4</accession>
<dbReference type="AlphaFoldDB" id="X6P0N4"/>
<dbReference type="Gene3D" id="2.130.10.10">
    <property type="entry name" value="YVTN repeat-like/Quinoprotein amine dehydrogenase"/>
    <property type="match status" value="1"/>
</dbReference>
<gene>
    <name evidence="1" type="ORF">RFI_05333</name>
</gene>
<evidence type="ECO:0000313" key="1">
    <source>
        <dbReference type="EMBL" id="ETO31786.1"/>
    </source>
</evidence>
<dbReference type="InterPro" id="IPR015943">
    <property type="entry name" value="WD40/YVTN_repeat-like_dom_sf"/>
</dbReference>
<evidence type="ECO:0000313" key="2">
    <source>
        <dbReference type="Proteomes" id="UP000023152"/>
    </source>
</evidence>
<sequence>MNITKHKTLSNELEELKKETCDKEKKILKEYVVYKKKRKMIIMTCQSPKTMNQIAIFSTRHLNYSTLSMDILISCFSIYCSILDNGHNSMEYGYYSEVQAFDGHSGYVNCVKFSPYHYQYYHRNVICSSSEDGRAFQIFNGHISHIFSHCIFKILLWSIFKQLYLCDWWYVIAFILDQLMKSCLKKNRKSSPQRYTRKPFVISVFLVVFHLTN</sequence>
<dbReference type="SUPFAM" id="SSF50978">
    <property type="entry name" value="WD40 repeat-like"/>
    <property type="match status" value="1"/>
</dbReference>
<name>X6P0N4_RETFI</name>